<name>X7ZGD9_MYCKA</name>
<dbReference type="PATRIC" id="fig|1299326.3.peg.2480"/>
<evidence type="ECO:0000313" key="2">
    <source>
        <dbReference type="Proteomes" id="UP000020561"/>
    </source>
</evidence>
<proteinExistence type="predicted"/>
<accession>X7ZGD9</accession>
<organism evidence="1 2">
    <name type="scientific">Mycobacterium kansasii 662</name>
    <dbReference type="NCBI Taxonomy" id="1299326"/>
    <lineage>
        <taxon>Bacteria</taxon>
        <taxon>Bacillati</taxon>
        <taxon>Actinomycetota</taxon>
        <taxon>Actinomycetes</taxon>
        <taxon>Mycobacteriales</taxon>
        <taxon>Mycobacteriaceae</taxon>
        <taxon>Mycobacterium</taxon>
    </lineage>
</organism>
<dbReference type="EMBL" id="JAOA01000003">
    <property type="protein sequence ID" value="EUA18632.1"/>
    <property type="molecule type" value="Genomic_DNA"/>
</dbReference>
<dbReference type="AlphaFoldDB" id="X7ZGD9"/>
<protein>
    <submittedName>
        <fullName evidence="1">Uncharacterized protein</fullName>
    </submittedName>
</protein>
<comment type="caution">
    <text evidence="1">The sequence shown here is derived from an EMBL/GenBank/DDBJ whole genome shotgun (WGS) entry which is preliminary data.</text>
</comment>
<gene>
    <name evidence="1" type="ORF">I545_2586</name>
</gene>
<sequence length="38" mass="3998">MGLRLVCMDRAFGVVPAGPGSVPAGRHRAWTGGNHRLP</sequence>
<evidence type="ECO:0000313" key="1">
    <source>
        <dbReference type="EMBL" id="EUA18632.1"/>
    </source>
</evidence>
<reference evidence="1 2" key="1">
    <citation type="submission" date="2013-12" db="EMBL/GenBank/DDBJ databases">
        <authorList>
            <person name="Brown-Elliot B."/>
            <person name="Wallace R."/>
            <person name="Lenaerts A."/>
            <person name="Ordway D."/>
            <person name="DeGroote M.A."/>
            <person name="Parker T."/>
            <person name="Sizemore C."/>
            <person name="Tallon L.J."/>
            <person name="Sadzewicz L.K."/>
            <person name="Sengamalay N."/>
            <person name="Fraser C.M."/>
            <person name="Hine E."/>
            <person name="Shefchek K.A."/>
            <person name="Das S.P."/>
            <person name="Tettelin H."/>
        </authorList>
    </citation>
    <scope>NUCLEOTIDE SEQUENCE [LARGE SCALE GENOMIC DNA]</scope>
    <source>
        <strain evidence="1 2">662</strain>
    </source>
</reference>
<dbReference type="Proteomes" id="UP000020561">
    <property type="component" value="Unassembled WGS sequence"/>
</dbReference>